<dbReference type="OrthoDB" id="538249at2759"/>
<keyword evidence="10" id="KW-0479">Metal-binding</keyword>
<evidence type="ECO:0000256" key="12">
    <source>
        <dbReference type="ARBA" id="ARBA00023014"/>
    </source>
</evidence>
<accession>A0A1Y2GUZ1</accession>
<keyword evidence="6" id="KW-0489">Methyltransferase</keyword>
<dbReference type="GO" id="GO:0051539">
    <property type="term" value="F:4 iron, 4 sulfur cluster binding"/>
    <property type="evidence" value="ECO:0007669"/>
    <property type="project" value="UniProtKB-KW"/>
</dbReference>
<dbReference type="Pfam" id="PF04055">
    <property type="entry name" value="Radical_SAM"/>
    <property type="match status" value="1"/>
</dbReference>
<keyword evidence="9" id="KW-0819">tRNA processing</keyword>
<dbReference type="InterPro" id="IPR027492">
    <property type="entry name" value="RNA_MTrfase_RlmN"/>
</dbReference>
<dbReference type="RefSeq" id="XP_021883852.1">
    <property type="nucleotide sequence ID" value="XM_022023332.1"/>
</dbReference>
<dbReference type="Pfam" id="PF21016">
    <property type="entry name" value="RlmN_N"/>
    <property type="match status" value="1"/>
</dbReference>
<comment type="cofactor">
    <cofactor evidence="1">
        <name>[4Fe-4S] cluster</name>
        <dbReference type="ChEBI" id="CHEBI:49883"/>
    </cofactor>
</comment>
<dbReference type="NCBIfam" id="TIGR00048">
    <property type="entry name" value="rRNA_mod_RlmN"/>
    <property type="match status" value="1"/>
</dbReference>
<dbReference type="SUPFAM" id="SSF102114">
    <property type="entry name" value="Radical SAM enzymes"/>
    <property type="match status" value="1"/>
</dbReference>
<keyword evidence="4" id="KW-0963">Cytoplasm</keyword>
<keyword evidence="5" id="KW-0698">rRNA processing</keyword>
<feature type="domain" description="Radical SAM core" evidence="13">
    <location>
        <begin position="197"/>
        <end position="441"/>
    </location>
</feature>
<proteinExistence type="inferred from homology"/>
<reference evidence="14 15" key="1">
    <citation type="submission" date="2016-07" db="EMBL/GenBank/DDBJ databases">
        <title>Pervasive Adenine N6-methylation of Active Genes in Fungi.</title>
        <authorList>
            <consortium name="DOE Joint Genome Institute"/>
            <person name="Mondo S.J."/>
            <person name="Dannebaum R.O."/>
            <person name="Kuo R.C."/>
            <person name="Labutti K."/>
            <person name="Haridas S."/>
            <person name="Kuo A."/>
            <person name="Salamov A."/>
            <person name="Ahrendt S.R."/>
            <person name="Lipzen A."/>
            <person name="Sullivan W."/>
            <person name="Andreopoulos W.B."/>
            <person name="Clum A."/>
            <person name="Lindquist E."/>
            <person name="Daum C."/>
            <person name="Ramamoorthy G.K."/>
            <person name="Gryganskyi A."/>
            <person name="Culley D."/>
            <person name="Magnuson J.K."/>
            <person name="James T.Y."/>
            <person name="O'Malley M.A."/>
            <person name="Stajich J.E."/>
            <person name="Spatafora J.W."/>
            <person name="Visel A."/>
            <person name="Grigoriev I.V."/>
        </authorList>
    </citation>
    <scope>NUCLEOTIDE SEQUENCE [LARGE SCALE GENOMIC DNA]</scope>
    <source>
        <strain evidence="14 15">NRRL 3116</strain>
    </source>
</reference>
<dbReference type="InterPro" id="IPR040072">
    <property type="entry name" value="Methyltransferase_A"/>
</dbReference>
<comment type="subcellular location">
    <subcellularLocation>
        <location evidence="2">Cytoplasm</location>
    </subcellularLocation>
</comment>
<keyword evidence="15" id="KW-1185">Reference proteome</keyword>
<dbReference type="CDD" id="cd01335">
    <property type="entry name" value="Radical_SAM"/>
    <property type="match status" value="1"/>
</dbReference>
<dbReference type="SFLD" id="SFLDS00029">
    <property type="entry name" value="Radical_SAM"/>
    <property type="match status" value="1"/>
</dbReference>
<evidence type="ECO:0000313" key="15">
    <source>
        <dbReference type="Proteomes" id="UP000193648"/>
    </source>
</evidence>
<dbReference type="InterPro" id="IPR048641">
    <property type="entry name" value="RlmN_N"/>
</dbReference>
<dbReference type="InParanoid" id="A0A1Y2GUZ1"/>
<dbReference type="PANTHER" id="PTHR30544">
    <property type="entry name" value="23S RRNA METHYLTRANSFERASE"/>
    <property type="match status" value="1"/>
</dbReference>
<dbReference type="PANTHER" id="PTHR30544:SF5">
    <property type="entry name" value="RADICAL SAM CORE DOMAIN-CONTAINING PROTEIN"/>
    <property type="match status" value="1"/>
</dbReference>
<keyword evidence="3" id="KW-0004">4Fe-4S</keyword>
<evidence type="ECO:0000256" key="8">
    <source>
        <dbReference type="ARBA" id="ARBA00022691"/>
    </source>
</evidence>
<evidence type="ECO:0000256" key="2">
    <source>
        <dbReference type="ARBA" id="ARBA00004496"/>
    </source>
</evidence>
<dbReference type="SFLD" id="SFLDG01062">
    <property type="entry name" value="methyltransferase_(Class_A)"/>
    <property type="match status" value="1"/>
</dbReference>
<dbReference type="SFLD" id="SFLDF00275">
    <property type="entry name" value="adenosine_C2_methyltransferase"/>
    <property type="match status" value="1"/>
</dbReference>
<keyword evidence="11" id="KW-0408">Iron</keyword>
<name>A0A1Y2GUZ1_9FUNG</name>
<dbReference type="GO" id="GO:0030488">
    <property type="term" value="P:tRNA methylation"/>
    <property type="evidence" value="ECO:0007669"/>
    <property type="project" value="InterPro"/>
</dbReference>
<dbReference type="InterPro" id="IPR058240">
    <property type="entry name" value="rSAM_sf"/>
</dbReference>
<evidence type="ECO:0000256" key="6">
    <source>
        <dbReference type="ARBA" id="ARBA00022603"/>
    </source>
</evidence>
<dbReference type="EMBL" id="MCFF01000008">
    <property type="protein sequence ID" value="ORZ24871.1"/>
    <property type="molecule type" value="Genomic_DNA"/>
</dbReference>
<keyword evidence="7" id="KW-0808">Transferase</keyword>
<dbReference type="InterPro" id="IPR004383">
    <property type="entry name" value="rRNA_lsu_MTrfase_RlmN/Cfr"/>
</dbReference>
<dbReference type="GO" id="GO:0008173">
    <property type="term" value="F:RNA methyltransferase activity"/>
    <property type="evidence" value="ECO:0007669"/>
    <property type="project" value="InterPro"/>
</dbReference>
<evidence type="ECO:0000256" key="4">
    <source>
        <dbReference type="ARBA" id="ARBA00022490"/>
    </source>
</evidence>
<dbReference type="InterPro" id="IPR007197">
    <property type="entry name" value="rSAM"/>
</dbReference>
<keyword evidence="12" id="KW-0411">Iron-sulfur</keyword>
<dbReference type="Gene3D" id="3.20.20.70">
    <property type="entry name" value="Aldolase class I"/>
    <property type="match status" value="1"/>
</dbReference>
<organism evidence="14 15">
    <name type="scientific">Lobosporangium transversale</name>
    <dbReference type="NCBI Taxonomy" id="64571"/>
    <lineage>
        <taxon>Eukaryota</taxon>
        <taxon>Fungi</taxon>
        <taxon>Fungi incertae sedis</taxon>
        <taxon>Mucoromycota</taxon>
        <taxon>Mortierellomycotina</taxon>
        <taxon>Mortierellomycetes</taxon>
        <taxon>Mortierellales</taxon>
        <taxon>Mortierellaceae</taxon>
        <taxon>Lobosporangium</taxon>
    </lineage>
</organism>
<evidence type="ECO:0000313" key="14">
    <source>
        <dbReference type="EMBL" id="ORZ24871.1"/>
    </source>
</evidence>
<dbReference type="Proteomes" id="UP000193648">
    <property type="component" value="Unassembled WGS sequence"/>
</dbReference>
<evidence type="ECO:0000256" key="3">
    <source>
        <dbReference type="ARBA" id="ARBA00022485"/>
    </source>
</evidence>
<comment type="caution">
    <text evidence="14">The sequence shown here is derived from an EMBL/GenBank/DDBJ whole genome shotgun (WGS) entry which is preliminary data.</text>
</comment>
<evidence type="ECO:0000259" key="13">
    <source>
        <dbReference type="PROSITE" id="PS51918"/>
    </source>
</evidence>
<evidence type="ECO:0000256" key="7">
    <source>
        <dbReference type="ARBA" id="ARBA00022679"/>
    </source>
</evidence>
<dbReference type="InterPro" id="IPR013785">
    <property type="entry name" value="Aldolase_TIM"/>
</dbReference>
<dbReference type="STRING" id="64571.A0A1Y2GUZ1"/>
<dbReference type="GO" id="GO:0005737">
    <property type="term" value="C:cytoplasm"/>
    <property type="evidence" value="ECO:0007669"/>
    <property type="project" value="UniProtKB-SubCell"/>
</dbReference>
<evidence type="ECO:0000256" key="11">
    <source>
        <dbReference type="ARBA" id="ARBA00023004"/>
    </source>
</evidence>
<dbReference type="PROSITE" id="PS51918">
    <property type="entry name" value="RADICAL_SAM"/>
    <property type="match status" value="1"/>
</dbReference>
<dbReference type="GeneID" id="33565176"/>
<dbReference type="HAMAP" id="MF_01849">
    <property type="entry name" value="RNA_methyltr_RlmN"/>
    <property type="match status" value="1"/>
</dbReference>
<evidence type="ECO:0000256" key="1">
    <source>
        <dbReference type="ARBA" id="ARBA00001966"/>
    </source>
</evidence>
<sequence length="465" mass="51846">MATSLHCKRSLARNSSFLCTWIRPPCKNPFLGLLSISRTATTTTKKKRPHTFDSTSHRNRAIPVNSQFDRVAVTAANNFNASNAYADKAILPTRDWDKKNLIGLSLTQLQDELKVVPGVKSYTASQIWRFLYQRGVLTIDEMLNIPKEVKEVLKMKYTIDYGRIVSDHVSPNDGTRKLLIGFQDLKTKVESVFIPMNGPRGTQCISSQVGCSLACTFCHTGTQKLLRNLTAGEIVGQYMIPAKDYGDLPLLKNSQRKVNNIVFMGQGEPFYNWRNVKQAIEILTDKDGIGLPKSKITVSTSGVAPGIAKLAELGGIGLAISLHATNDRLRDEIVPINKTFPIRVLMKACAEYAEAMKSCNRDSQRITFEYVMLKDVNDSFQEARALADLLRDIPSHVNLIPFNPWPGSHYVSSPRDHIVGFSRIVESLGVPTTIRWPRGLDIMGACGQLRTSHEQKESRKIAVTL</sequence>
<evidence type="ECO:0000256" key="5">
    <source>
        <dbReference type="ARBA" id="ARBA00022552"/>
    </source>
</evidence>
<dbReference type="GO" id="GO:0070475">
    <property type="term" value="P:rRNA base methylation"/>
    <property type="evidence" value="ECO:0007669"/>
    <property type="project" value="InterPro"/>
</dbReference>
<gene>
    <name evidence="14" type="ORF">BCR41DRAFT_348656</name>
</gene>
<keyword evidence="8" id="KW-0949">S-adenosyl-L-methionine</keyword>
<evidence type="ECO:0000256" key="9">
    <source>
        <dbReference type="ARBA" id="ARBA00022694"/>
    </source>
</evidence>
<dbReference type="GO" id="GO:0046872">
    <property type="term" value="F:metal ion binding"/>
    <property type="evidence" value="ECO:0007669"/>
    <property type="project" value="UniProtKB-KW"/>
</dbReference>
<dbReference type="AlphaFoldDB" id="A0A1Y2GUZ1"/>
<evidence type="ECO:0000256" key="10">
    <source>
        <dbReference type="ARBA" id="ARBA00022723"/>
    </source>
</evidence>
<protein>
    <recommendedName>
        <fullName evidence="13">Radical SAM core domain-containing protein</fullName>
    </recommendedName>
</protein>
<dbReference type="Gene3D" id="1.10.150.530">
    <property type="match status" value="1"/>
</dbReference>